<evidence type="ECO:0000313" key="4">
    <source>
        <dbReference type="EMBL" id="KIQ70911.1"/>
    </source>
</evidence>
<accession>A0A0D0PHP5</accession>
<sequence>MWSELLGVEKVGAEDSFFDLGGHSLIAVRLFANIKKVWGTDFPISALFEAPTIRKCAALIADAGGASDDAANTPAEPKRRFTHLVPMHQGEGGPKTPFFLVAGMFGNVLNLRHLAHLLGTERPFYGLQARGLYGDAAPHETLREAARDMIAEIRQVAPRGPYMLGGFSGGGITAYEIAQQLTAEGESVDALVMLDTPLPRRRPLTRRDRAAIQWQEMRREGPLYPVKWAGRRVAWERAKRRPIDVTATEAQFHDTAIEAAFYRAIAVYDLKPWDGPLTLFRPPLKGRWEVAPGRWVSSERAYVLPDNDWSGWAPQLEVFEVPGDHDSMVLEPNVRVLAARMRRIIDAAERRRDEDWPRLKAAE</sequence>
<keyword evidence="2" id="KW-0597">Phosphoprotein</keyword>
<dbReference type="AlphaFoldDB" id="A0A0D0PHP5"/>
<protein>
    <submittedName>
        <fullName evidence="4">Thioesterase domain of type I polyketide synthase or non-ribosomal peptide synthetase</fullName>
    </submittedName>
</protein>
<dbReference type="PATRIC" id="fig|1123501.6.peg.343"/>
<gene>
    <name evidence="4" type="ORF">Wenmar_00285</name>
</gene>
<dbReference type="InterPro" id="IPR001031">
    <property type="entry name" value="Thioesterase"/>
</dbReference>
<dbReference type="SUPFAM" id="SSF47336">
    <property type="entry name" value="ACP-like"/>
    <property type="match status" value="1"/>
</dbReference>
<name>A0A0D0PHP5_9RHOB</name>
<keyword evidence="5" id="KW-1185">Reference proteome</keyword>
<dbReference type="Pfam" id="PF00550">
    <property type="entry name" value="PP-binding"/>
    <property type="match status" value="1"/>
</dbReference>
<comment type="caution">
    <text evidence="4">The sequence shown here is derived from an EMBL/GenBank/DDBJ whole genome shotgun (WGS) entry which is preliminary data.</text>
</comment>
<reference evidence="4 5" key="1">
    <citation type="submission" date="2013-01" db="EMBL/GenBank/DDBJ databases">
        <authorList>
            <person name="Fiebig A."/>
            <person name="Goeker M."/>
            <person name="Klenk H.-P.P."/>
        </authorList>
    </citation>
    <scope>NUCLEOTIDE SEQUENCE [LARGE SCALE GENOMIC DNA]</scope>
    <source>
        <strain evidence="4 5">DSM 24838</strain>
    </source>
</reference>
<dbReference type="EMBL" id="AONG01000003">
    <property type="protein sequence ID" value="KIQ70911.1"/>
    <property type="molecule type" value="Genomic_DNA"/>
</dbReference>
<organism evidence="4 5">
    <name type="scientific">Wenxinia marina DSM 24838</name>
    <dbReference type="NCBI Taxonomy" id="1123501"/>
    <lineage>
        <taxon>Bacteria</taxon>
        <taxon>Pseudomonadati</taxon>
        <taxon>Pseudomonadota</taxon>
        <taxon>Alphaproteobacteria</taxon>
        <taxon>Rhodobacterales</taxon>
        <taxon>Roseobacteraceae</taxon>
        <taxon>Wenxinia</taxon>
    </lineage>
</organism>
<evidence type="ECO:0000313" key="5">
    <source>
        <dbReference type="Proteomes" id="UP000035100"/>
    </source>
</evidence>
<dbReference type="SMART" id="SM00824">
    <property type="entry name" value="PKS_TE"/>
    <property type="match status" value="1"/>
</dbReference>
<feature type="domain" description="Carrier" evidence="3">
    <location>
        <begin position="1"/>
        <end position="64"/>
    </location>
</feature>
<evidence type="ECO:0000256" key="2">
    <source>
        <dbReference type="ARBA" id="ARBA00022553"/>
    </source>
</evidence>
<dbReference type="Gene3D" id="1.10.1200.10">
    <property type="entry name" value="ACP-like"/>
    <property type="match status" value="1"/>
</dbReference>
<dbReference type="STRING" id="1123501.Wenmar_00285"/>
<keyword evidence="1" id="KW-0596">Phosphopantetheine</keyword>
<dbReference type="InterPro" id="IPR009081">
    <property type="entry name" value="PP-bd_ACP"/>
</dbReference>
<dbReference type="Proteomes" id="UP000035100">
    <property type="component" value="Unassembled WGS sequence"/>
</dbReference>
<dbReference type="Gene3D" id="3.40.50.1820">
    <property type="entry name" value="alpha/beta hydrolase"/>
    <property type="match status" value="1"/>
</dbReference>
<dbReference type="InterPro" id="IPR020802">
    <property type="entry name" value="TesA-like"/>
</dbReference>
<proteinExistence type="predicted"/>
<dbReference type="PROSITE" id="PS50075">
    <property type="entry name" value="CARRIER"/>
    <property type="match status" value="1"/>
</dbReference>
<dbReference type="InterPro" id="IPR029058">
    <property type="entry name" value="AB_hydrolase_fold"/>
</dbReference>
<dbReference type="SUPFAM" id="SSF53474">
    <property type="entry name" value="alpha/beta-Hydrolases"/>
    <property type="match status" value="1"/>
</dbReference>
<dbReference type="PANTHER" id="PTHR44845:SF6">
    <property type="entry name" value="BETA-ALANINE-ACTIVATING ENZYME"/>
    <property type="match status" value="1"/>
</dbReference>
<evidence type="ECO:0000259" key="3">
    <source>
        <dbReference type="PROSITE" id="PS50075"/>
    </source>
</evidence>
<evidence type="ECO:0000256" key="1">
    <source>
        <dbReference type="ARBA" id="ARBA00022450"/>
    </source>
</evidence>
<dbReference type="Pfam" id="PF00975">
    <property type="entry name" value="Thioesterase"/>
    <property type="match status" value="1"/>
</dbReference>
<dbReference type="InterPro" id="IPR036736">
    <property type="entry name" value="ACP-like_sf"/>
</dbReference>
<dbReference type="PANTHER" id="PTHR44845">
    <property type="entry name" value="CARRIER DOMAIN-CONTAINING PROTEIN"/>
    <property type="match status" value="1"/>
</dbReference>